<dbReference type="InterPro" id="IPR001314">
    <property type="entry name" value="Peptidase_S1A"/>
</dbReference>
<dbReference type="SMART" id="SM00020">
    <property type="entry name" value="Tryp_SPc"/>
    <property type="match status" value="1"/>
</dbReference>
<dbReference type="OrthoDB" id="6359355at2759"/>
<organism evidence="5 6">
    <name type="scientific">Amphibalanus amphitrite</name>
    <name type="common">Striped barnacle</name>
    <name type="synonym">Balanus amphitrite</name>
    <dbReference type="NCBI Taxonomy" id="1232801"/>
    <lineage>
        <taxon>Eukaryota</taxon>
        <taxon>Metazoa</taxon>
        <taxon>Ecdysozoa</taxon>
        <taxon>Arthropoda</taxon>
        <taxon>Crustacea</taxon>
        <taxon>Multicrustacea</taxon>
        <taxon>Cirripedia</taxon>
        <taxon>Thoracica</taxon>
        <taxon>Thoracicalcarea</taxon>
        <taxon>Balanomorpha</taxon>
        <taxon>Balanoidea</taxon>
        <taxon>Balanidae</taxon>
        <taxon>Amphibalaninae</taxon>
        <taxon>Amphibalanus</taxon>
    </lineage>
</organism>
<accession>A0A6A4W278</accession>
<evidence type="ECO:0000256" key="3">
    <source>
        <dbReference type="RuleBase" id="RU363034"/>
    </source>
</evidence>
<dbReference type="PROSITE" id="PS00135">
    <property type="entry name" value="TRYPSIN_SER"/>
    <property type="match status" value="1"/>
</dbReference>
<dbReference type="Proteomes" id="UP000440578">
    <property type="component" value="Unassembled WGS sequence"/>
</dbReference>
<dbReference type="Gene3D" id="2.40.10.10">
    <property type="entry name" value="Trypsin-like serine proteases"/>
    <property type="match status" value="1"/>
</dbReference>
<dbReference type="PANTHER" id="PTHR24252">
    <property type="entry name" value="ACROSIN-RELATED"/>
    <property type="match status" value="1"/>
</dbReference>
<name>A0A6A4W278_AMPAM</name>
<evidence type="ECO:0000313" key="5">
    <source>
        <dbReference type="EMBL" id="KAF0300063.1"/>
    </source>
</evidence>
<keyword evidence="3" id="KW-0378">Hydrolase</keyword>
<dbReference type="GO" id="GO:0004252">
    <property type="term" value="F:serine-type endopeptidase activity"/>
    <property type="evidence" value="ECO:0007669"/>
    <property type="project" value="InterPro"/>
</dbReference>
<gene>
    <name evidence="5" type="primary">PPAF3_13</name>
    <name evidence="5" type="ORF">FJT64_027339</name>
</gene>
<dbReference type="EMBL" id="VIIS01001297">
    <property type="protein sequence ID" value="KAF0300063.1"/>
    <property type="molecule type" value="Genomic_DNA"/>
</dbReference>
<sequence length="394" mass="41926">MTGSKAARVRSVGQSFRRPHTTRTMLVALTWAALAASCGASSQIFFGSVTELVRRSSECVLSDGRQGRCMYPSSCEALSGPQLPDCVKPCAMVQHELKVCCATEATSSGDTTATRTCGRPGTPPTLARNIAFGRRSAPGRWPWMALLGWRESTGSGRHRWRCGGALISERHVLTAAHCVERAGAPLTVRLGEHDLTETADGRHQDVLVAHAAVPAGRRGHQQDLALLTLAEPAQLSAHVQPVCLPSSAADDPAVGDDVVVAGWGRVQYSEPRSDHLREAMQQVRPTGECERAYRRVPGFEDNYPGGLGSRLICALDTTAGHQDSCRGDSGGPLVARATDGTYTAVGVVSLGMGCGNPAFGSLYTRVSSYLAWIERQMGRPQGDHGNTTVIVVAK</sequence>
<dbReference type="GO" id="GO:0006508">
    <property type="term" value="P:proteolysis"/>
    <property type="evidence" value="ECO:0007669"/>
    <property type="project" value="UniProtKB-KW"/>
</dbReference>
<evidence type="ECO:0000259" key="4">
    <source>
        <dbReference type="PROSITE" id="PS50240"/>
    </source>
</evidence>
<dbReference type="SUPFAM" id="SSF50494">
    <property type="entry name" value="Trypsin-like serine proteases"/>
    <property type="match status" value="1"/>
</dbReference>
<comment type="similarity">
    <text evidence="2">Belongs to the peptidase S1 family. CLIP subfamily.</text>
</comment>
<keyword evidence="3" id="KW-0720">Serine protease</keyword>
<dbReference type="InterPro" id="IPR001254">
    <property type="entry name" value="Trypsin_dom"/>
</dbReference>
<dbReference type="InterPro" id="IPR043504">
    <property type="entry name" value="Peptidase_S1_PA_chymotrypsin"/>
</dbReference>
<feature type="domain" description="Peptidase S1" evidence="4">
    <location>
        <begin position="130"/>
        <end position="378"/>
    </location>
</feature>
<dbReference type="PROSITE" id="PS00134">
    <property type="entry name" value="TRYPSIN_HIS"/>
    <property type="match status" value="1"/>
</dbReference>
<keyword evidence="3" id="KW-0645">Protease</keyword>
<protein>
    <submittedName>
        <fullName evidence="5">Phenoloxidase-activating factor 3</fullName>
    </submittedName>
</protein>
<dbReference type="InterPro" id="IPR018114">
    <property type="entry name" value="TRYPSIN_HIS"/>
</dbReference>
<dbReference type="PANTHER" id="PTHR24252:SF7">
    <property type="entry name" value="HYALIN"/>
    <property type="match status" value="1"/>
</dbReference>
<comment type="caution">
    <text evidence="5">The sequence shown here is derived from an EMBL/GenBank/DDBJ whole genome shotgun (WGS) entry which is preliminary data.</text>
</comment>
<dbReference type="AlphaFoldDB" id="A0A6A4W278"/>
<keyword evidence="6" id="KW-1185">Reference proteome</keyword>
<dbReference type="CDD" id="cd00190">
    <property type="entry name" value="Tryp_SPc"/>
    <property type="match status" value="1"/>
</dbReference>
<proteinExistence type="inferred from homology"/>
<keyword evidence="1" id="KW-1015">Disulfide bond</keyword>
<evidence type="ECO:0000256" key="2">
    <source>
        <dbReference type="ARBA" id="ARBA00024195"/>
    </source>
</evidence>
<evidence type="ECO:0000256" key="1">
    <source>
        <dbReference type="ARBA" id="ARBA00023157"/>
    </source>
</evidence>
<reference evidence="5 6" key="1">
    <citation type="submission" date="2019-07" db="EMBL/GenBank/DDBJ databases">
        <title>Draft genome assembly of a fouling barnacle, Amphibalanus amphitrite (Darwin, 1854): The first reference genome for Thecostraca.</title>
        <authorList>
            <person name="Kim W."/>
        </authorList>
    </citation>
    <scope>NUCLEOTIDE SEQUENCE [LARGE SCALE GENOMIC DNA]</scope>
    <source>
        <strain evidence="5">SNU_AA5</strain>
        <tissue evidence="5">Soma without cirri and trophi</tissue>
    </source>
</reference>
<dbReference type="InterPro" id="IPR033116">
    <property type="entry name" value="TRYPSIN_SER"/>
</dbReference>
<dbReference type="PROSITE" id="PS50240">
    <property type="entry name" value="TRYPSIN_DOM"/>
    <property type="match status" value="1"/>
</dbReference>
<dbReference type="InterPro" id="IPR009003">
    <property type="entry name" value="Peptidase_S1_PA"/>
</dbReference>
<dbReference type="FunFam" id="2.40.10.10:FF:000002">
    <property type="entry name" value="Transmembrane protease serine"/>
    <property type="match status" value="1"/>
</dbReference>
<dbReference type="PRINTS" id="PR00722">
    <property type="entry name" value="CHYMOTRYPSIN"/>
</dbReference>
<dbReference type="Pfam" id="PF00089">
    <property type="entry name" value="Trypsin"/>
    <property type="match status" value="1"/>
</dbReference>
<evidence type="ECO:0000313" key="6">
    <source>
        <dbReference type="Proteomes" id="UP000440578"/>
    </source>
</evidence>